<dbReference type="PANTHER" id="PTHR30204">
    <property type="entry name" value="REDOX-CYCLING DRUG-SENSING TRANSCRIPTIONAL ACTIVATOR SOXR"/>
    <property type="match status" value="1"/>
</dbReference>
<feature type="domain" description="HTH merR-type" evidence="4">
    <location>
        <begin position="3"/>
        <end position="72"/>
    </location>
</feature>
<comment type="caution">
    <text evidence="5">The sequence shown here is derived from an EMBL/GenBank/DDBJ whole genome shotgun (WGS) entry which is preliminary data.</text>
</comment>
<keyword evidence="6" id="KW-1185">Reference proteome</keyword>
<dbReference type="STRING" id="1070319.CAGGBEG34_180107"/>
<keyword evidence="2" id="KW-0238">DNA-binding</keyword>
<dbReference type="EMBL" id="CAFB01000034">
    <property type="protein sequence ID" value="CCD28798.1"/>
    <property type="molecule type" value="Genomic_DNA"/>
</dbReference>
<dbReference type="GO" id="GO:0003700">
    <property type="term" value="F:DNA-binding transcription factor activity"/>
    <property type="evidence" value="ECO:0007669"/>
    <property type="project" value="InterPro"/>
</dbReference>
<keyword evidence="3" id="KW-0804">Transcription</keyword>
<dbReference type="InterPro" id="IPR000551">
    <property type="entry name" value="MerR-type_HTH_dom"/>
</dbReference>
<gene>
    <name evidence="5" type="ORF">CAGGBEG34_180107</name>
</gene>
<dbReference type="Pfam" id="PF13411">
    <property type="entry name" value="MerR_1"/>
    <property type="match status" value="1"/>
</dbReference>
<dbReference type="PROSITE" id="PS50937">
    <property type="entry name" value="HTH_MERR_2"/>
    <property type="match status" value="1"/>
</dbReference>
<dbReference type="SUPFAM" id="SSF46955">
    <property type="entry name" value="Putative DNA-binding domain"/>
    <property type="match status" value="1"/>
</dbReference>
<keyword evidence="1" id="KW-0805">Transcription regulation</keyword>
<evidence type="ECO:0000313" key="6">
    <source>
        <dbReference type="Proteomes" id="UP000054051"/>
    </source>
</evidence>
<dbReference type="PANTHER" id="PTHR30204:SF94">
    <property type="entry name" value="HEAVY METAL-DEPENDENT TRANSCRIPTIONAL REGULATOR HI_0293-RELATED"/>
    <property type="match status" value="1"/>
</dbReference>
<dbReference type="AlphaFoldDB" id="G2J7Q3"/>
<dbReference type="InterPro" id="IPR009061">
    <property type="entry name" value="DNA-bd_dom_put_sf"/>
</dbReference>
<dbReference type="Gene3D" id="1.10.1660.10">
    <property type="match status" value="1"/>
</dbReference>
<evidence type="ECO:0000256" key="2">
    <source>
        <dbReference type="ARBA" id="ARBA00023125"/>
    </source>
</evidence>
<dbReference type="Proteomes" id="UP000054051">
    <property type="component" value="Unassembled WGS sequence"/>
</dbReference>
<dbReference type="eggNOG" id="COG0789">
    <property type="taxonomic scope" value="Bacteria"/>
</dbReference>
<dbReference type="InterPro" id="IPR047057">
    <property type="entry name" value="MerR_fam"/>
</dbReference>
<organism evidence="5 6">
    <name type="scientific">Candidatus Glomeribacter gigasporarum BEG34</name>
    <dbReference type="NCBI Taxonomy" id="1070319"/>
    <lineage>
        <taxon>Bacteria</taxon>
        <taxon>Pseudomonadati</taxon>
        <taxon>Pseudomonadota</taxon>
        <taxon>Betaproteobacteria</taxon>
        <taxon>Burkholderiales</taxon>
        <taxon>Burkholderiaceae</taxon>
        <taxon>Candidatus Glomeribacter</taxon>
    </lineage>
</organism>
<dbReference type="SMART" id="SM00422">
    <property type="entry name" value="HTH_MERR"/>
    <property type="match status" value="1"/>
</dbReference>
<protein>
    <submittedName>
        <fullName evidence="5">Transcriptional activator/repressor,heavy-metal dependent, MerR family</fullName>
    </submittedName>
</protein>
<accession>G2J7Q3</accession>
<evidence type="ECO:0000259" key="4">
    <source>
        <dbReference type="PROSITE" id="PS50937"/>
    </source>
</evidence>
<name>G2J7Q3_9BURK</name>
<evidence type="ECO:0000256" key="3">
    <source>
        <dbReference type="ARBA" id="ARBA00023163"/>
    </source>
</evidence>
<proteinExistence type="predicted"/>
<evidence type="ECO:0000313" key="5">
    <source>
        <dbReference type="EMBL" id="CCD28798.1"/>
    </source>
</evidence>
<dbReference type="PRINTS" id="PR00040">
    <property type="entry name" value="HTHMERR"/>
</dbReference>
<sequence>MQLLTIGELSKKTGTTSVAIRHYERFGLICNVIRKSSGYRLYPEETISHIRFIKNSQSVGLSLEEIRELIHLQAQSGTTSQQVKTLIQHKLKILQAKEETIKAMIKTLQQLEASCDGKRPLSQCPILESLYASNKD</sequence>
<reference evidence="5 6" key="1">
    <citation type="submission" date="2011-08" db="EMBL/GenBank/DDBJ databases">
        <title>The genome of the obligate endobacterium of an arbuscular mycorrhizal fungus reveals an interphylum network of nutritional interactions.</title>
        <authorList>
            <person name="Ghignone S."/>
            <person name="Salvioli A."/>
            <person name="Anca I."/>
            <person name="Lumini E."/>
            <person name="Ortu G."/>
            <person name="Petiti L."/>
            <person name="Cruveiller S."/>
            <person name="Bianciotto V."/>
            <person name="Piffanelli P."/>
            <person name="Lanfranco L."/>
            <person name="Bonfante P."/>
        </authorList>
    </citation>
    <scope>NUCLEOTIDE SEQUENCE [LARGE SCALE GENOMIC DNA]</scope>
    <source>
        <strain evidence="5 6">BEG34</strain>
    </source>
</reference>
<dbReference type="GO" id="GO:0003677">
    <property type="term" value="F:DNA binding"/>
    <property type="evidence" value="ECO:0007669"/>
    <property type="project" value="UniProtKB-KW"/>
</dbReference>
<evidence type="ECO:0000256" key="1">
    <source>
        <dbReference type="ARBA" id="ARBA00023015"/>
    </source>
</evidence>